<keyword evidence="2" id="KW-1185">Reference proteome</keyword>
<dbReference type="Pfam" id="PF20585">
    <property type="entry name" value="Pectate_lyase_5"/>
    <property type="match status" value="1"/>
</dbReference>
<dbReference type="Proteomes" id="UP000371977">
    <property type="component" value="Unassembled WGS sequence"/>
</dbReference>
<dbReference type="OrthoDB" id="2176356at2"/>
<reference evidence="1 2" key="1">
    <citation type="submission" date="2019-01" db="EMBL/GenBank/DDBJ databases">
        <title>Weissella sp. nov., a novel lactic acid bacterium isolated from animal feces.</title>
        <authorList>
            <person name="Wang L.-T."/>
        </authorList>
    </citation>
    <scope>NUCLEOTIDE SEQUENCE [LARGE SCALE GENOMIC DNA]</scope>
    <source>
        <strain evidence="1 2">8H-2</strain>
    </source>
</reference>
<gene>
    <name evidence="1" type="ORF">ESZ50_07530</name>
</gene>
<organism evidence="1 2">
    <name type="scientific">Weissella muntiaci</name>
    <dbReference type="NCBI Taxonomy" id="2508881"/>
    <lineage>
        <taxon>Bacteria</taxon>
        <taxon>Bacillati</taxon>
        <taxon>Bacillota</taxon>
        <taxon>Bacilli</taxon>
        <taxon>Lactobacillales</taxon>
        <taxon>Lactobacillaceae</taxon>
        <taxon>Weissella</taxon>
    </lineage>
</organism>
<dbReference type="RefSeq" id="WP_148622950.1">
    <property type="nucleotide sequence ID" value="NZ_SDGZ01000015.1"/>
</dbReference>
<comment type="caution">
    <text evidence="1">The sequence shown here is derived from an EMBL/GenBank/DDBJ whole genome shotgun (WGS) entry which is preliminary data.</text>
</comment>
<evidence type="ECO:0000313" key="1">
    <source>
        <dbReference type="EMBL" id="TYC49088.1"/>
    </source>
</evidence>
<evidence type="ECO:0000313" key="2">
    <source>
        <dbReference type="Proteomes" id="UP000371977"/>
    </source>
</evidence>
<dbReference type="AlphaFoldDB" id="A0A6C2C545"/>
<accession>A0A6C2C545</accession>
<sequence>MRNFLVLVFGVIMGFLLFGQRIQADEVSVASWPELVAAWNNSNVTKITLSQNIVSTSAGTNVRTASIELDGNGYGIDYNAGTDASHSFDLNNAAGIDNPVFKVHDIKLTATAGSGVEGFIYTNEASRSSNWTIDMENLSYSQGFTAGQRFMTVGGAKVKLSGNIDIQTNYENIVGAQSIDVAPNCNYYGVSNASSNSNGESSTSGAGGVSTWYMTSTAAQGNITIGQNANVTLINYRKSNIYPHIYYHFGEVLVDSGATFNLNGGSAGINWYLNDTAGHYIVKNNATMLVSSNTSGGTTPVIDYSNTTANGGNQGILVEPTGTLYVVGTQNTGVPLIQMTGYNTNQYLTLNNPKTFDINNQGAGNNAAVNLTRGTFGIKNTNVTLWDNGKNTLTSAASSAYEKVEDFSYTAANGVQSSNATLASNYKNNSTARIAGLNDPLKINVQPWASTPNTTNPLEGGGTEQNALIWDTDKVVRARVSMGQLPASGKIDPNTGGLTYQIIWAVKDQVAVDLQDSTGVADTLATDDAGYVTLNGSYFQRATSNGGDLLSFYGKYAGFEDAVTADVTDKTPPAPVTLSSSATSNAEIVGKTEAGAKVSAEVSHDGGTTWVVVSNQAVADAEGDFNIGRIAGLETGDYVRVVATDQNGNRTPDEDTTVHDAELKGATKYQIIGGLNWIDQLATVTFGSHALSSKNIDHSAAENTNSSLTVADTRGTGKSWRIVARMVNELSNGVDQLVDVITFKESGNDHLLGQQDTVIMEHETTSDENVTVNDSWNNQDTGLFINISKALNTKVGDYTGEIGWTLQDVPVN</sequence>
<dbReference type="InterPro" id="IPR046776">
    <property type="entry name" value="Pectate_lyase_5"/>
</dbReference>
<proteinExistence type="predicted"/>
<protein>
    <submittedName>
        <fullName evidence="1">Uncharacterized protein</fullName>
    </submittedName>
</protein>
<name>A0A6C2C545_9LACO</name>
<dbReference type="EMBL" id="SDGZ01000015">
    <property type="protein sequence ID" value="TYC49088.1"/>
    <property type="molecule type" value="Genomic_DNA"/>
</dbReference>